<evidence type="ECO:0000313" key="2">
    <source>
        <dbReference type="Proteomes" id="UP000824160"/>
    </source>
</evidence>
<dbReference type="Proteomes" id="UP000824160">
    <property type="component" value="Unassembled WGS sequence"/>
</dbReference>
<proteinExistence type="predicted"/>
<name>A0A9D1H9W3_9FIRM</name>
<dbReference type="AlphaFoldDB" id="A0A9D1H9W3"/>
<reference evidence="1" key="1">
    <citation type="submission" date="2020-10" db="EMBL/GenBank/DDBJ databases">
        <authorList>
            <person name="Gilroy R."/>
        </authorList>
    </citation>
    <scope>NUCLEOTIDE SEQUENCE</scope>
    <source>
        <strain evidence="1">ChiBcec7-5410</strain>
    </source>
</reference>
<dbReference type="EMBL" id="DVLW01000247">
    <property type="protein sequence ID" value="HIT95314.1"/>
    <property type="molecule type" value="Genomic_DNA"/>
</dbReference>
<dbReference type="InterPro" id="IPR027417">
    <property type="entry name" value="P-loop_NTPase"/>
</dbReference>
<dbReference type="Gene3D" id="3.40.50.300">
    <property type="entry name" value="P-loop containing nucleotide triphosphate hydrolases"/>
    <property type="match status" value="1"/>
</dbReference>
<dbReference type="SUPFAM" id="SSF52540">
    <property type="entry name" value="P-loop containing nucleoside triphosphate hydrolases"/>
    <property type="match status" value="1"/>
</dbReference>
<sequence length="241" mass="26189">MLQLNEQLNRPVVVITGHYGSGKTSFALSLAEYLAGMGKKPSLVDLDIVNPYFRSYDYREQLKNCGIQVEGPVYAGMNLDIPALPARIDGMIETADENHPVILDVGGDDAGAAALGRYHPVLERLADRNRLSMLGVVSFLRPLTAAPDMAVQALDAIQIAARLRCTGLVNATNLAGATDVQMVLQSTVQAGETADKMNLPVVATAILPAVWQQMTRDEQQQIPFAFSLTRRVMLPWEDGNL</sequence>
<comment type="caution">
    <text evidence="1">The sequence shown here is derived from an EMBL/GenBank/DDBJ whole genome shotgun (WGS) entry which is preliminary data.</text>
</comment>
<protein>
    <submittedName>
        <fullName evidence="1">ParA family protein</fullName>
    </submittedName>
</protein>
<evidence type="ECO:0000313" key="1">
    <source>
        <dbReference type="EMBL" id="HIT95314.1"/>
    </source>
</evidence>
<reference evidence="1" key="2">
    <citation type="journal article" date="2021" name="PeerJ">
        <title>Extensive microbial diversity within the chicken gut microbiome revealed by metagenomics and culture.</title>
        <authorList>
            <person name="Gilroy R."/>
            <person name="Ravi A."/>
            <person name="Getino M."/>
            <person name="Pursley I."/>
            <person name="Horton D.L."/>
            <person name="Alikhan N.F."/>
            <person name="Baker D."/>
            <person name="Gharbi K."/>
            <person name="Hall N."/>
            <person name="Watson M."/>
            <person name="Adriaenssens E.M."/>
            <person name="Foster-Nyarko E."/>
            <person name="Jarju S."/>
            <person name="Secka A."/>
            <person name="Antonio M."/>
            <person name="Oren A."/>
            <person name="Chaudhuri R.R."/>
            <person name="La Ragione R."/>
            <person name="Hildebrand F."/>
            <person name="Pallen M.J."/>
        </authorList>
    </citation>
    <scope>NUCLEOTIDE SEQUENCE</scope>
    <source>
        <strain evidence="1">ChiBcec7-5410</strain>
    </source>
</reference>
<accession>A0A9D1H9W3</accession>
<gene>
    <name evidence="1" type="ORF">IAC43_09025</name>
</gene>
<organism evidence="1 2">
    <name type="scientific">Candidatus Faecivivens stercoripullorum</name>
    <dbReference type="NCBI Taxonomy" id="2840805"/>
    <lineage>
        <taxon>Bacteria</taxon>
        <taxon>Bacillati</taxon>
        <taxon>Bacillota</taxon>
        <taxon>Clostridia</taxon>
        <taxon>Eubacteriales</taxon>
        <taxon>Oscillospiraceae</taxon>
        <taxon>Oscillospiraceae incertae sedis</taxon>
        <taxon>Candidatus Faecivivens</taxon>
    </lineage>
</organism>